<feature type="compositionally biased region" description="Polar residues" evidence="1">
    <location>
        <begin position="667"/>
        <end position="687"/>
    </location>
</feature>
<sequence>MKSIHCFSLFVPVMLPDGFRKFRYYWTKKLIHLKYGHLPCIGVTVFFMILSLLVSIGSYGVENSVMAGKNRLTSALPVPLLKTSVEQISVENLRLFDQWVQHYENNRNGYFGMNCCCCPKTERSPTLCQKTGHRTQQVLYGCLLFCVLGLATGNTLGMAMTGGYMEWLQYLAAVIGIGPLFLDSFIEVVEKLKRICNKQEQVTCCDAVQAVPACLLGIGSGWLDSINMELVAKKLTQENITLLSPQTVVLGWSLRIGNLLSSIALYIFGFKSIFQCYSQRIHGLYSGVPVEEEQETLKTAFRMFLDFCQSLEDDKTLVMSPDDFQRISVMMASLRYNGIAVKAFIDQTRMVACQDEEEGLLKQSGSAAYRLQCGLWLMGAVALYVYMANFMTGAFVVPKYLSELDLVSHNLTYAGILDANCSTVALLGEGFSDTFSTVSTDMIVGLFSYGIQSFGLTPLVLAMFISTGTFVMPMMYLTYLRCFEPERYDEWYSSLTYSLHSLEYVDIAAWASSLLGVVGYLSIISGGILPAMVMGKLIQCGVKGIHHLAFTEISPQASMPVLAGVLLNSQGTYRKWWKQWRSPERPVDTPDLVLKDIEESLSDSISSDKKDETRVRLVLSSNECKENTSCLKKMDNSDTLSLPENYVVFDEILGAANSAEKFDPSVDTGSFASQPRDSTPSASGGEK</sequence>
<feature type="transmembrane region" description="Helical" evidence="2">
    <location>
        <begin position="138"/>
        <end position="161"/>
    </location>
</feature>
<evidence type="ECO:0000256" key="1">
    <source>
        <dbReference type="SAM" id="MobiDB-lite"/>
    </source>
</evidence>
<feature type="region of interest" description="Disordered" evidence="1">
    <location>
        <begin position="660"/>
        <end position="687"/>
    </location>
</feature>
<dbReference type="EMBL" id="NSIT01000099">
    <property type="protein sequence ID" value="PJE79064.1"/>
    <property type="molecule type" value="Genomic_DNA"/>
</dbReference>
<proteinExistence type="predicted"/>
<feature type="transmembrane region" description="Helical" evidence="2">
    <location>
        <begin position="36"/>
        <end position="61"/>
    </location>
</feature>
<keyword evidence="2" id="KW-0812">Transmembrane</keyword>
<keyword evidence="2" id="KW-0472">Membrane</keyword>
<accession>A0A2H9T776</accession>
<evidence type="ECO:0000313" key="3">
    <source>
        <dbReference type="EMBL" id="PJE79064.1"/>
    </source>
</evidence>
<gene>
    <name evidence="3" type="ORF">CI610_01972</name>
</gene>
<feature type="transmembrane region" description="Helical" evidence="2">
    <location>
        <begin position="507"/>
        <end position="529"/>
    </location>
</feature>
<reference evidence="3" key="1">
    <citation type="journal article" date="2017" name="Appl. Environ. Microbiol.">
        <title>Molecular characterization of an Endozoicomonas-like organism causing infection in king scallop Pecten maximus L.</title>
        <authorList>
            <person name="Cano I."/>
            <person name="van Aerle R."/>
            <person name="Ross S."/>
            <person name="Verner-Jeffreys D.W."/>
            <person name="Paley R.K."/>
            <person name="Rimmer G."/>
            <person name="Ryder D."/>
            <person name="Hooper P."/>
            <person name="Stone D."/>
            <person name="Feist S.W."/>
        </authorList>
    </citation>
    <scope>NUCLEOTIDE SEQUENCE</scope>
</reference>
<organism evidence="3">
    <name type="scientific">invertebrate metagenome</name>
    <dbReference type="NCBI Taxonomy" id="1711999"/>
    <lineage>
        <taxon>unclassified sequences</taxon>
        <taxon>metagenomes</taxon>
        <taxon>organismal metagenomes</taxon>
    </lineage>
</organism>
<feature type="transmembrane region" description="Helical" evidence="2">
    <location>
        <begin position="167"/>
        <end position="189"/>
    </location>
</feature>
<protein>
    <submittedName>
        <fullName evidence="3">Uncharacterized protein</fullName>
    </submittedName>
</protein>
<dbReference type="AlphaFoldDB" id="A0A2H9T776"/>
<comment type="caution">
    <text evidence="3">The sequence shown here is derived from an EMBL/GenBank/DDBJ whole genome shotgun (WGS) entry which is preliminary data.</text>
</comment>
<name>A0A2H9T776_9ZZZZ</name>
<keyword evidence="2" id="KW-1133">Transmembrane helix</keyword>
<evidence type="ECO:0000256" key="2">
    <source>
        <dbReference type="SAM" id="Phobius"/>
    </source>
</evidence>
<feature type="transmembrane region" description="Helical" evidence="2">
    <location>
        <begin position="375"/>
        <end position="397"/>
    </location>
</feature>